<dbReference type="Gramene" id="TraesPARA_EIv1.0_1392460.1">
    <property type="protein sequence ID" value="TraesPARA_EIv1.0_1392460.1.CDS"/>
    <property type="gene ID" value="TraesPARA_EIv1.0_1392460"/>
</dbReference>
<keyword evidence="3" id="KW-1185">Reference proteome</keyword>
<evidence type="ECO:0000313" key="3">
    <source>
        <dbReference type="Proteomes" id="UP000019116"/>
    </source>
</evidence>
<accession>A0A3B6IWH4</accession>
<dbReference type="Gramene" id="TraesARI4B03G02426430.1">
    <property type="protein sequence ID" value="TraesARI4B03G02426430.1"/>
    <property type="gene ID" value="TraesARI4B03G02426430"/>
</dbReference>
<dbReference type="Gramene" id="TraesWEE_scaffold_007498_01G000200.1">
    <property type="protein sequence ID" value="TraesWEE_scaffold_007498_01G000200.1"/>
    <property type="gene ID" value="TraesWEE_scaffold_007498_01G000200"/>
</dbReference>
<name>A0A3B6IWH4_WHEAT</name>
<dbReference type="OrthoDB" id="639836at2759"/>
<dbReference type="Gramene" id="TraesCLE_scaffold_006827_01G000200.1">
    <property type="protein sequence ID" value="TraesCLE_scaffold_006827_01G000200.1"/>
    <property type="gene ID" value="TraesCLE_scaffold_006827_01G000200"/>
</dbReference>
<dbReference type="PaxDb" id="4565-Traes_4BL_8FB8775C8.1"/>
<dbReference type="Gramene" id="TraesCAD_scaffold_010070_01G000200.1">
    <property type="protein sequence ID" value="TraesCAD_scaffold_010070_01G000200.1"/>
    <property type="gene ID" value="TraesCAD_scaffold_010070_01G000200"/>
</dbReference>
<dbReference type="Gramene" id="TraesROB_scaffold_006628_01G000200.1">
    <property type="protein sequence ID" value="TraesROB_scaffold_006628_01G000200.1"/>
    <property type="gene ID" value="TraesROB_scaffold_006628_01G000200"/>
</dbReference>
<dbReference type="Gramene" id="TraesCS4B03G0861700.1">
    <property type="protein sequence ID" value="TraesCS4B03G0861700.1.CDS"/>
    <property type="gene ID" value="TraesCS4B03G0861700"/>
</dbReference>
<proteinExistence type="predicted"/>
<reference evidence="2" key="2">
    <citation type="submission" date="2018-10" db="UniProtKB">
        <authorList>
            <consortium name="EnsemblPlants"/>
        </authorList>
    </citation>
    <scope>IDENTIFICATION</scope>
</reference>
<dbReference type="Gramene" id="TraesLDM4B03G02390500.1">
    <property type="protein sequence ID" value="TraesLDM4B03G02390500.1"/>
    <property type="gene ID" value="TraesLDM4B03G02390500"/>
</dbReference>
<dbReference type="Proteomes" id="UP000019116">
    <property type="component" value="Chromosome 4B"/>
</dbReference>
<dbReference type="Gramene" id="TraesRN4B0100893700.1">
    <property type="protein sequence ID" value="TraesRN4B0100893700.1"/>
    <property type="gene ID" value="TraesRN4B0100893700"/>
</dbReference>
<evidence type="ECO:0008006" key="4">
    <source>
        <dbReference type="Google" id="ProtNLM"/>
    </source>
</evidence>
<evidence type="ECO:0000313" key="2">
    <source>
        <dbReference type="EnsemblPlants" id="TraesCS4B02G332700.1"/>
    </source>
</evidence>
<feature type="region of interest" description="Disordered" evidence="1">
    <location>
        <begin position="1"/>
        <end position="28"/>
    </location>
</feature>
<dbReference type="GeneID" id="123093659"/>
<reference evidence="2" key="1">
    <citation type="submission" date="2018-08" db="EMBL/GenBank/DDBJ databases">
        <authorList>
            <person name="Rossello M."/>
        </authorList>
    </citation>
    <scope>NUCLEOTIDE SEQUENCE [LARGE SCALE GENOMIC DNA]</scope>
    <source>
        <strain evidence="2">cv. Chinese Spring</strain>
    </source>
</reference>
<dbReference type="RefSeq" id="XP_044371600.1">
    <property type="nucleotide sequence ID" value="XM_044515665.1"/>
</dbReference>
<dbReference type="Gramene" id="TraesNOR4B03G02407300.1">
    <property type="protein sequence ID" value="TraesNOR4B03G02407300.1"/>
    <property type="gene ID" value="TraesNOR4B03G02407300"/>
</dbReference>
<dbReference type="Gramene" id="TraesCS4B02G332700.1">
    <property type="protein sequence ID" value="TraesCS4B02G332700.1"/>
    <property type="gene ID" value="TraesCS4B02G332700"/>
</dbReference>
<dbReference type="Gramene" id="TraesJUL4B03G02408370.1">
    <property type="protein sequence ID" value="TraesJUL4B03G02408370.1"/>
    <property type="gene ID" value="TraesJUL4B03G02408370"/>
</dbReference>
<dbReference type="AlphaFoldDB" id="A0A3B6IWH4"/>
<protein>
    <recommendedName>
        <fullName evidence="4">Cold responsive protein</fullName>
    </recommendedName>
</protein>
<dbReference type="Gramene" id="TraesJAG4B03G02387330.1">
    <property type="protein sequence ID" value="TraesJAG4B03G02387330.1"/>
    <property type="gene ID" value="TraesJAG4B03G02387330"/>
</dbReference>
<dbReference type="KEGG" id="taes:123093659"/>
<evidence type="ECO:0000256" key="1">
    <source>
        <dbReference type="SAM" id="MobiDB-lite"/>
    </source>
</evidence>
<dbReference type="GO" id="GO:0005634">
    <property type="term" value="C:nucleus"/>
    <property type="evidence" value="ECO:0000318"/>
    <property type="project" value="GO_Central"/>
</dbReference>
<dbReference type="EnsemblPlants" id="TraesCS4B02G332700.1">
    <property type="protein sequence ID" value="TraesCS4B02G332700.1"/>
    <property type="gene ID" value="TraesCS4B02G332700"/>
</dbReference>
<dbReference type="STRING" id="4565.A0A3B6IWH4"/>
<sequence length="175" mass="17742">MSGWFGGKTDAKADEAAKTGPSVQDRAIEAKDQTISFIGEKSEAVTKAASDTAEAAMKMGGDAMGKASETGQAITDRAIESKDQTFGFFGEKTEAAKKMAADTGDAAKQKSAEAAKCVEETAAKFTGEPVAPKEPTGNMFQQAGGQVMGAATGAKDAVMNTLGMGGDKADAGTAK</sequence>
<dbReference type="Gramene" id="TraesLAC4B03G02342500.1">
    <property type="protein sequence ID" value="TraesLAC4B03G02342500.1"/>
    <property type="gene ID" value="TraesLAC4B03G02342500"/>
</dbReference>
<dbReference type="Gramene" id="TraesMAC4B03G02388190.1">
    <property type="protein sequence ID" value="TraesMAC4B03G02388190.1"/>
    <property type="gene ID" value="TraesMAC4B03G02388190"/>
</dbReference>
<dbReference type="Gramene" id="TraesSTA4B03G02384060.1">
    <property type="protein sequence ID" value="TraesSTA4B03G02384060.1"/>
    <property type="gene ID" value="TraesSTA4B03G02384060"/>
</dbReference>
<organism evidence="2">
    <name type="scientific">Triticum aestivum</name>
    <name type="common">Wheat</name>
    <dbReference type="NCBI Taxonomy" id="4565"/>
    <lineage>
        <taxon>Eukaryota</taxon>
        <taxon>Viridiplantae</taxon>
        <taxon>Streptophyta</taxon>
        <taxon>Embryophyta</taxon>
        <taxon>Tracheophyta</taxon>
        <taxon>Spermatophyta</taxon>
        <taxon>Magnoliopsida</taxon>
        <taxon>Liliopsida</taxon>
        <taxon>Poales</taxon>
        <taxon>Poaceae</taxon>
        <taxon>BOP clade</taxon>
        <taxon>Pooideae</taxon>
        <taxon>Triticodae</taxon>
        <taxon>Triticeae</taxon>
        <taxon>Triticinae</taxon>
        <taxon>Triticum</taxon>
    </lineage>
</organism>
<dbReference type="Gramene" id="TraesSYM4B03G02416300.1">
    <property type="protein sequence ID" value="TraesSYM4B03G02416300.1"/>
    <property type="gene ID" value="TraesSYM4B03G02416300"/>
</dbReference>
<gene>
    <name evidence="2" type="primary">LOC123093659</name>
</gene>